<comment type="subcellular location">
    <subcellularLocation>
        <location evidence="8">Cell outer membrane</location>
    </subcellularLocation>
    <subcellularLocation>
        <location evidence="1">Membrane</location>
    </subcellularLocation>
</comment>
<dbReference type="NCBIfam" id="TIGR03303">
    <property type="entry name" value="OM_YaeT"/>
    <property type="match status" value="1"/>
</dbReference>
<feature type="domain" description="POTRA" evidence="11">
    <location>
        <begin position="237"/>
        <end position="325"/>
    </location>
</feature>
<keyword evidence="3 8" id="KW-0812">Transmembrane</keyword>
<dbReference type="eggNOG" id="COG4775">
    <property type="taxonomic scope" value="Bacteria"/>
</dbReference>
<evidence type="ECO:0000256" key="2">
    <source>
        <dbReference type="ARBA" id="ARBA00022452"/>
    </source>
</evidence>
<comment type="function">
    <text evidence="8">Part of the outer membrane protein assembly complex, which is involved in assembly and insertion of beta-barrel proteins into the outer membrane.</text>
</comment>
<dbReference type="GO" id="GO:0043165">
    <property type="term" value="P:Gram-negative-bacterium-type cell outer membrane assembly"/>
    <property type="evidence" value="ECO:0007669"/>
    <property type="project" value="UniProtKB-UniRule"/>
</dbReference>
<dbReference type="Gene3D" id="2.40.160.50">
    <property type="entry name" value="membrane protein fhac: a member of the omp85/tpsb transporter family"/>
    <property type="match status" value="1"/>
</dbReference>
<evidence type="ECO:0000256" key="8">
    <source>
        <dbReference type="HAMAP-Rule" id="MF_01430"/>
    </source>
</evidence>
<evidence type="ECO:0000259" key="11">
    <source>
        <dbReference type="PROSITE" id="PS51779"/>
    </source>
</evidence>
<sequence>MLRELSRALRRVADTTLTNRMNNTVKALSVGGGFAVVLAALWSPFRVVSMRRAAVFFTCFCAALAPMPSSAQEPGAATPAAVSQAFVVSDIRVEGLQRIAAGSVFASMPIGVGDVADTASIRRAARSLFATGNFDDIRIGRDGTVLVVVVAERPSISEITIDGNKAIETEALLEGLKGAGLSVGQVFQRSTLEGMQLELQRQYVIQGRYDAAIDAEVIPEPRNRVAINIDVDEGTVAAIKHVNVVGNKVFSDDELKDLFELKTTGLLSFFTNDDKYSREKLTGDLEKLTSYYMDRGYLQFAIDSTQVSVSPNKEEVYITANVIEGEKFTVSDVDLSGDLVLPEADLRRFVLVRDGQTFSQQLVTSSEDYLTRRLGNEGYNFAKVTGIPEMNEEDNTVAIKFFVDPGKRTYVRRISFKGNTRTADNVLRREMRQMESAPASAAAIEQSRIRLQRLGFFSKAEVETPEVPGHDDLIDVEFTVEEQTSGSIGASLGFAQQAGLILSLNLQQNNFMGTGKRVGINLSSSQFQDLYNFSYTNPYFTEDGVSRGFNVFFRSTDLAEVNVASYTTDTWGGAINFGYPIKETARLGFSFGLAKTDITAGRFAVQEIKASPRLLEGVENFYESTRLDDGSFGAPEVIQPISELPLDALTIPPELGFLDENGDSYLNWTITSSWSQSTLNRGQMATRGAAQSVALEVSMPGSDLEFYKLTYRGEVFYPIKNDWILHFRSELGYGDGYGKTTELPFYEHFFAGGFGSVRGFEVNTLGPRSTPPSIYTVDQPTTGIDENGQPTEIGGPDGRQFGYQLNPDTGKLDFETFQQQRRAAPFGGNVLVEGSAELLFPLPFLKDRSRVRSAFFVDVGNVFNNRCGINQPNCFDFDASELRYSAGVGVTWLSGFGPLTFAIAKPLNASEIDREEVFQFTLGQSF</sequence>
<dbReference type="PANTHER" id="PTHR12815">
    <property type="entry name" value="SORTING AND ASSEMBLY MACHINERY SAMM50 PROTEIN FAMILY MEMBER"/>
    <property type="match status" value="1"/>
</dbReference>
<keyword evidence="6 8" id="KW-0472">Membrane</keyword>
<comment type="subunit">
    <text evidence="8">Part of the Bam complex.</text>
</comment>
<accession>A4ACZ5</accession>
<dbReference type="Pfam" id="PF07244">
    <property type="entry name" value="POTRA"/>
    <property type="match status" value="4"/>
</dbReference>
<dbReference type="EMBL" id="AAOA02000005">
    <property type="protein sequence ID" value="EAQ96186.2"/>
    <property type="molecule type" value="Genomic_DNA"/>
</dbReference>
<keyword evidence="10" id="KW-1133">Transmembrane helix</keyword>
<dbReference type="Gene3D" id="3.10.20.310">
    <property type="entry name" value="membrane protein fhac"/>
    <property type="match status" value="5"/>
</dbReference>
<feature type="transmembrane region" description="Helical" evidence="10">
    <location>
        <begin position="27"/>
        <end position="45"/>
    </location>
</feature>
<dbReference type="FunFam" id="3.10.20.310:FF:000002">
    <property type="entry name" value="Outer membrane protein assembly factor BamA"/>
    <property type="match status" value="1"/>
</dbReference>
<dbReference type="InterPro" id="IPR000184">
    <property type="entry name" value="Bac_surfAg_D15"/>
</dbReference>
<dbReference type="AlphaFoldDB" id="A4ACZ5"/>
<comment type="caution">
    <text evidence="12">The sequence shown here is derived from an EMBL/GenBank/DDBJ whole genome shotgun (WGS) entry which is preliminary data.</text>
</comment>
<evidence type="ECO:0000313" key="13">
    <source>
        <dbReference type="Proteomes" id="UP000019205"/>
    </source>
</evidence>
<feature type="domain" description="POTRA" evidence="11">
    <location>
        <begin position="328"/>
        <end position="406"/>
    </location>
</feature>
<evidence type="ECO:0000256" key="4">
    <source>
        <dbReference type="ARBA" id="ARBA00022729"/>
    </source>
</evidence>
<evidence type="ECO:0000256" key="9">
    <source>
        <dbReference type="NCBIfam" id="TIGR03303"/>
    </source>
</evidence>
<dbReference type="PIRSF" id="PIRSF006076">
    <property type="entry name" value="OM_assembly_OMP85"/>
    <property type="match status" value="1"/>
</dbReference>
<dbReference type="InterPro" id="IPR034746">
    <property type="entry name" value="POTRA"/>
</dbReference>
<comment type="similarity">
    <text evidence="8">Belongs to the BamA family.</text>
</comment>
<dbReference type="HOGENOM" id="CLU_007664_1_0_6"/>
<keyword evidence="7 8" id="KW-0998">Cell outer membrane</keyword>
<dbReference type="PROSITE" id="PS51779">
    <property type="entry name" value="POTRA"/>
    <property type="match status" value="5"/>
</dbReference>
<dbReference type="InterPro" id="IPR023707">
    <property type="entry name" value="OM_assembly_BamA"/>
</dbReference>
<organism evidence="12 13">
    <name type="scientific">Congregibacter litoralis KT71</name>
    <dbReference type="NCBI Taxonomy" id="314285"/>
    <lineage>
        <taxon>Bacteria</taxon>
        <taxon>Pseudomonadati</taxon>
        <taxon>Pseudomonadota</taxon>
        <taxon>Gammaproteobacteria</taxon>
        <taxon>Cellvibrionales</taxon>
        <taxon>Halieaceae</taxon>
        <taxon>Congregibacter</taxon>
    </lineage>
</organism>
<evidence type="ECO:0000313" key="12">
    <source>
        <dbReference type="EMBL" id="EAQ96186.2"/>
    </source>
</evidence>
<feature type="domain" description="POTRA" evidence="11">
    <location>
        <begin position="409"/>
        <end position="483"/>
    </location>
</feature>
<dbReference type="STRING" id="314285.KT71_19011"/>
<keyword evidence="5 8" id="KW-0677">Repeat</keyword>
<dbReference type="GO" id="GO:1990063">
    <property type="term" value="C:Bam protein complex"/>
    <property type="evidence" value="ECO:0007669"/>
    <property type="project" value="TreeGrafter"/>
</dbReference>
<feature type="domain" description="POTRA" evidence="11">
    <location>
        <begin position="86"/>
        <end position="153"/>
    </location>
</feature>
<evidence type="ECO:0000256" key="7">
    <source>
        <dbReference type="ARBA" id="ARBA00023237"/>
    </source>
</evidence>
<reference evidence="12 13" key="1">
    <citation type="journal article" date="2007" name="Proc. Natl. Acad. Sci. U.S.A.">
        <title>Characterization of a marine gammaproteobacterium capable of aerobic anoxygenic photosynthesis.</title>
        <authorList>
            <person name="Fuchs B.M."/>
            <person name="Spring S."/>
            <person name="Teeling H."/>
            <person name="Quast C."/>
            <person name="Wulf J."/>
            <person name="Schattenhofer M."/>
            <person name="Yan S."/>
            <person name="Ferriera S."/>
            <person name="Johnson J."/>
            <person name="Glockner F.O."/>
            <person name="Amann R."/>
        </authorList>
    </citation>
    <scope>NUCLEOTIDE SEQUENCE [LARGE SCALE GENOMIC DNA]</scope>
    <source>
        <strain evidence="12">KT71</strain>
    </source>
</reference>
<dbReference type="GO" id="GO:0051205">
    <property type="term" value="P:protein insertion into membrane"/>
    <property type="evidence" value="ECO:0007669"/>
    <property type="project" value="UniProtKB-UniRule"/>
</dbReference>
<proteinExistence type="inferred from homology"/>
<protein>
    <recommendedName>
        <fullName evidence="8 9">Outer membrane protein assembly factor BamA</fullName>
    </recommendedName>
</protein>
<dbReference type="InterPro" id="IPR010827">
    <property type="entry name" value="BamA/TamA_POTRA"/>
</dbReference>
<dbReference type="InterPro" id="IPR039910">
    <property type="entry name" value="D15-like"/>
</dbReference>
<evidence type="ECO:0000256" key="5">
    <source>
        <dbReference type="ARBA" id="ARBA00022737"/>
    </source>
</evidence>
<evidence type="ECO:0000256" key="6">
    <source>
        <dbReference type="ARBA" id="ARBA00023136"/>
    </source>
</evidence>
<evidence type="ECO:0000256" key="10">
    <source>
        <dbReference type="SAM" id="Phobius"/>
    </source>
</evidence>
<dbReference type="Proteomes" id="UP000019205">
    <property type="component" value="Chromosome"/>
</dbReference>
<evidence type="ECO:0000256" key="3">
    <source>
        <dbReference type="ARBA" id="ARBA00022692"/>
    </source>
</evidence>
<feature type="domain" description="POTRA" evidence="11">
    <location>
        <begin position="154"/>
        <end position="234"/>
    </location>
</feature>
<name>A4ACZ5_9GAMM</name>
<dbReference type="PANTHER" id="PTHR12815:SF23">
    <property type="entry name" value="OUTER MEMBRANE PROTEIN ASSEMBLY FACTOR BAMA"/>
    <property type="match status" value="1"/>
</dbReference>
<keyword evidence="2 8" id="KW-1134">Transmembrane beta strand</keyword>
<dbReference type="Pfam" id="PF01103">
    <property type="entry name" value="Omp85"/>
    <property type="match status" value="1"/>
</dbReference>
<keyword evidence="4 8" id="KW-0732">Signal</keyword>
<dbReference type="HAMAP" id="MF_01430">
    <property type="entry name" value="OM_assembly_BamA"/>
    <property type="match status" value="1"/>
</dbReference>
<reference evidence="12 13" key="2">
    <citation type="journal article" date="2009" name="PLoS ONE">
        <title>The photosynthetic apparatus and its regulation in the aerobic gammaproteobacterium Congregibacter litoralis gen. nov., sp. nov.</title>
        <authorList>
            <person name="Spring S."/>
            <person name="Lunsdorf H."/>
            <person name="Fuchs B.M."/>
            <person name="Tindall B.J."/>
        </authorList>
    </citation>
    <scope>NUCLEOTIDE SEQUENCE [LARGE SCALE GENOMIC DNA]</scope>
    <source>
        <strain evidence="12">KT71</strain>
    </source>
</reference>
<gene>
    <name evidence="8" type="primary">bamA</name>
    <name evidence="12" type="ORF">KT71_19011</name>
</gene>
<keyword evidence="13" id="KW-1185">Reference proteome</keyword>
<evidence type="ECO:0000256" key="1">
    <source>
        <dbReference type="ARBA" id="ARBA00004370"/>
    </source>
</evidence>